<feature type="compositionally biased region" description="Polar residues" evidence="1">
    <location>
        <begin position="241"/>
        <end position="250"/>
    </location>
</feature>
<feature type="compositionally biased region" description="Basic residues" evidence="1">
    <location>
        <begin position="17"/>
        <end position="29"/>
    </location>
</feature>
<evidence type="ECO:0000256" key="1">
    <source>
        <dbReference type="SAM" id="MobiDB-lite"/>
    </source>
</evidence>
<feature type="compositionally biased region" description="Polar residues" evidence="1">
    <location>
        <begin position="304"/>
        <end position="327"/>
    </location>
</feature>
<gene>
    <name evidence="2" type="primary">PARPA_05165.1 scaffold 16505</name>
</gene>
<feature type="compositionally biased region" description="Polar residues" evidence="1">
    <location>
        <begin position="54"/>
        <end position="96"/>
    </location>
</feature>
<feature type="region of interest" description="Disordered" evidence="1">
    <location>
        <begin position="360"/>
        <end position="401"/>
    </location>
</feature>
<feature type="region of interest" description="Disordered" evidence="1">
    <location>
        <begin position="239"/>
        <end position="271"/>
    </location>
</feature>
<organism evidence="2 3">
    <name type="scientific">Parasitella parasitica</name>
    <dbReference type="NCBI Taxonomy" id="35722"/>
    <lineage>
        <taxon>Eukaryota</taxon>
        <taxon>Fungi</taxon>
        <taxon>Fungi incertae sedis</taxon>
        <taxon>Mucoromycota</taxon>
        <taxon>Mucoromycotina</taxon>
        <taxon>Mucoromycetes</taxon>
        <taxon>Mucorales</taxon>
        <taxon>Mucorineae</taxon>
        <taxon>Mucoraceae</taxon>
        <taxon>Parasitella</taxon>
    </lineage>
</organism>
<evidence type="ECO:0000313" key="2">
    <source>
        <dbReference type="EMBL" id="CEP11340.1"/>
    </source>
</evidence>
<dbReference type="Proteomes" id="UP000054107">
    <property type="component" value="Unassembled WGS sequence"/>
</dbReference>
<feature type="compositionally biased region" description="Polar residues" evidence="1">
    <location>
        <begin position="369"/>
        <end position="378"/>
    </location>
</feature>
<accession>A0A0B7N7D5</accession>
<feature type="compositionally biased region" description="Basic and acidic residues" evidence="1">
    <location>
        <begin position="384"/>
        <end position="397"/>
    </location>
</feature>
<reference evidence="2 3" key="1">
    <citation type="submission" date="2014-09" db="EMBL/GenBank/DDBJ databases">
        <authorList>
            <person name="Ellenberger Sabrina"/>
        </authorList>
    </citation>
    <scope>NUCLEOTIDE SEQUENCE [LARGE SCALE GENOMIC DNA]</scope>
    <source>
        <strain evidence="2 3">CBS 412.66</strain>
    </source>
</reference>
<feature type="compositionally biased region" description="Low complexity" evidence="1">
    <location>
        <begin position="1"/>
        <end position="16"/>
    </location>
</feature>
<evidence type="ECO:0000313" key="3">
    <source>
        <dbReference type="Proteomes" id="UP000054107"/>
    </source>
</evidence>
<proteinExistence type="predicted"/>
<name>A0A0B7N7D5_9FUNG</name>
<dbReference type="AlphaFoldDB" id="A0A0B7N7D5"/>
<feature type="region of interest" description="Disordered" evidence="1">
    <location>
        <begin position="297"/>
        <end position="327"/>
    </location>
</feature>
<dbReference type="OrthoDB" id="2287261at2759"/>
<keyword evidence="3" id="KW-1185">Reference proteome</keyword>
<protein>
    <submittedName>
        <fullName evidence="2">Uncharacterized protein</fullName>
    </submittedName>
</protein>
<feature type="region of interest" description="Disordered" evidence="1">
    <location>
        <begin position="1"/>
        <end position="97"/>
    </location>
</feature>
<dbReference type="EMBL" id="LN726018">
    <property type="protein sequence ID" value="CEP11340.1"/>
    <property type="molecule type" value="Genomic_DNA"/>
</dbReference>
<feature type="compositionally biased region" description="Low complexity" evidence="1">
    <location>
        <begin position="251"/>
        <end position="270"/>
    </location>
</feature>
<feature type="compositionally biased region" description="Polar residues" evidence="1">
    <location>
        <begin position="34"/>
        <end position="47"/>
    </location>
</feature>
<sequence length="410" mass="41121">MSDFNNNNSAINANTAKNRKKKAKKKAKKQNTTDSSNTPSEFSTPNLTDKENIDSSALNGQVSQTAVTPTTATSNDKTAIITETQTTPADTSTLSGEASVLASSLPAKPIEGNGIAGNGGTAIITDAQTTAADTSTLTGEGSTLATSLPAKPIDESGATTVVAGAVNTAGAAATGVAAAGVAATGVAVSSSLLAPLPLSDNVKYAIESATASRSIDLYGIVDKIKSNVATGDYKEKAKLPSANTETTINSKAAAGTPKNAPAAVTTNNNTDSIKNPVKKAVASVGAAVAGGATALAAGKKSDGANHTTTNKAAVSSPQQNLSGSTTSEVAKLSESVQSCIKSAVQAPSVDVYGIIDPSQKVKRPEAAVGSSSQPTMPSSAKAPDVPKKNVKSPEHQNKPTFLKKKNCIIL</sequence>